<reference evidence="1" key="1">
    <citation type="submission" date="2020-11" db="EMBL/GenBank/DDBJ databases">
        <authorList>
            <person name="Tran Van P."/>
        </authorList>
    </citation>
    <scope>NUCLEOTIDE SEQUENCE</scope>
</reference>
<protein>
    <recommendedName>
        <fullName evidence="2">CCHC-type domain-containing protein</fullName>
    </recommendedName>
</protein>
<dbReference type="EMBL" id="OC003821">
    <property type="protein sequence ID" value="CAD7263756.1"/>
    <property type="molecule type" value="Genomic_DNA"/>
</dbReference>
<proteinExistence type="predicted"/>
<accession>A0A7R9G313</accession>
<dbReference type="GO" id="GO:0008270">
    <property type="term" value="F:zinc ion binding"/>
    <property type="evidence" value="ECO:0007669"/>
    <property type="project" value="InterPro"/>
</dbReference>
<dbReference type="AlphaFoldDB" id="A0A7R9G313"/>
<dbReference type="SUPFAM" id="SSF57756">
    <property type="entry name" value="Retrovirus zinc finger-like domains"/>
    <property type="match status" value="1"/>
</dbReference>
<dbReference type="InterPro" id="IPR036875">
    <property type="entry name" value="Znf_CCHC_sf"/>
</dbReference>
<evidence type="ECO:0000313" key="1">
    <source>
        <dbReference type="EMBL" id="CAD7263756.1"/>
    </source>
</evidence>
<gene>
    <name evidence="1" type="ORF">TSIB3V08_LOCUS7827</name>
</gene>
<dbReference type="GO" id="GO:0003676">
    <property type="term" value="F:nucleic acid binding"/>
    <property type="evidence" value="ECO:0007669"/>
    <property type="project" value="InterPro"/>
</dbReference>
<evidence type="ECO:0008006" key="2">
    <source>
        <dbReference type="Google" id="ProtNLM"/>
    </source>
</evidence>
<sequence>MNRRGDLRTMVDFVVSDERLRGLVKNTRAVRGAECGSGHFMMISEVELCISFVKKQRKNSAQVPPMLVPHGGGSYKRNLVVQSVANIMVIKTIRRKCFEVSAEESVKMDQVGLAEITDSNSKIYLVSVTKMNPLLLWRKLHTHLLVYLMRFQLKHHYVRERIRTTDIEDLNIAAKRIGDIQTSQSIAVSYLPTSCLWLNDPGWILIPWLSCPGVQLVDPDDSFSNVDARAGKDKKSNLETLQLYSEKPPSEDSDLSFSIIGYPIQGQSGVQNQNRNFKASKRLYKCNYCKKLGHKAADCWTKMANKKQVSMASEQTHAAAEEIVTLTSSSVSTLCAKLTRRDDVWCVDSGATTHMCRDKNSFLELTPTISQKTGRTSPRVKVPFHTWSQSFRERSNNLSVLLKATESSWRDSQRVYNTRGDRCQGGARTVMVRSRAVERGYEALRQSEGLEEPCFSGNLDNAEEPLLTDCGYVDGHEFRLPVEKRKLNPHLRGGRVENHLGKTTLSSPDRDSNLDFPILGGRAQHDKRVNQLRHRGGDGFLDCLSSHWAEQSPHAIVARNHQERFAVNYFSSHPQAYEKDTKIFVWNCALHSASDVVFDCCAHAYIGERGRRRDCQVERALLLSQCRLWRDVHTSYPLIRCFLMKINYSSPVASLVLTDSSQLTSDSQHLGVTGPLKTGEIWVRIPVGSNEVLNGHIAICLATSRYTAALPEPGRDIEICPIRTSISPSSAVELNTTSALANYATEAEASFHTYPSSMTVETNSKIMTEHRNYGNGSSINGLEIGNSNQFTRTEIRTSIYPSSAVELNTTSALANYATEAGHAI</sequence>
<organism evidence="1">
    <name type="scientific">Timema shepardi</name>
    <name type="common">Walking stick</name>
    <dbReference type="NCBI Taxonomy" id="629360"/>
    <lineage>
        <taxon>Eukaryota</taxon>
        <taxon>Metazoa</taxon>
        <taxon>Ecdysozoa</taxon>
        <taxon>Arthropoda</taxon>
        <taxon>Hexapoda</taxon>
        <taxon>Insecta</taxon>
        <taxon>Pterygota</taxon>
        <taxon>Neoptera</taxon>
        <taxon>Polyneoptera</taxon>
        <taxon>Phasmatodea</taxon>
        <taxon>Timematodea</taxon>
        <taxon>Timematoidea</taxon>
        <taxon>Timematidae</taxon>
        <taxon>Timema</taxon>
    </lineage>
</organism>
<name>A0A7R9G313_TIMSH</name>